<dbReference type="EMBL" id="BARU01004262">
    <property type="protein sequence ID" value="GAH19230.1"/>
    <property type="molecule type" value="Genomic_DNA"/>
</dbReference>
<comment type="caution">
    <text evidence="3">The sequence shown here is derived from an EMBL/GenBank/DDBJ whole genome shotgun (WGS) entry which is preliminary data.</text>
</comment>
<dbReference type="GO" id="GO:0006412">
    <property type="term" value="P:translation"/>
    <property type="evidence" value="ECO:0007669"/>
    <property type="project" value="InterPro"/>
</dbReference>
<organism evidence="3">
    <name type="scientific">marine sediment metagenome</name>
    <dbReference type="NCBI Taxonomy" id="412755"/>
    <lineage>
        <taxon>unclassified sequences</taxon>
        <taxon>metagenomes</taxon>
        <taxon>ecological metagenomes</taxon>
    </lineage>
</organism>
<accession>X1EFV5</accession>
<evidence type="ECO:0000256" key="1">
    <source>
        <dbReference type="ARBA" id="ARBA00022980"/>
    </source>
</evidence>
<name>X1EFV5_9ZZZZ</name>
<dbReference type="InterPro" id="IPR001593">
    <property type="entry name" value="Ribosomal_eS1"/>
</dbReference>
<dbReference type="AlphaFoldDB" id="X1EFV5"/>
<dbReference type="GO" id="GO:1990904">
    <property type="term" value="C:ribonucleoprotein complex"/>
    <property type="evidence" value="ECO:0007669"/>
    <property type="project" value="UniProtKB-KW"/>
</dbReference>
<gene>
    <name evidence="3" type="ORF">S03H2_08677</name>
</gene>
<dbReference type="GO" id="GO:0003735">
    <property type="term" value="F:structural constituent of ribosome"/>
    <property type="evidence" value="ECO:0007669"/>
    <property type="project" value="InterPro"/>
</dbReference>
<proteinExistence type="predicted"/>
<protein>
    <recommendedName>
        <fullName evidence="4">30S ribosomal protein S3ae</fullName>
    </recommendedName>
</protein>
<reference evidence="3" key="1">
    <citation type="journal article" date="2014" name="Front. Microbiol.">
        <title>High frequency of phylogenetically diverse reductive dehalogenase-homologous genes in deep subseafloor sedimentary metagenomes.</title>
        <authorList>
            <person name="Kawai M."/>
            <person name="Futagami T."/>
            <person name="Toyoda A."/>
            <person name="Takaki Y."/>
            <person name="Nishi S."/>
            <person name="Hori S."/>
            <person name="Arai W."/>
            <person name="Tsubouchi T."/>
            <person name="Morono Y."/>
            <person name="Uchiyama I."/>
            <person name="Ito T."/>
            <person name="Fujiyama A."/>
            <person name="Inagaki F."/>
            <person name="Takami H."/>
        </authorList>
    </citation>
    <scope>NUCLEOTIDE SEQUENCE</scope>
    <source>
        <strain evidence="3">Expedition CK06-06</strain>
    </source>
</reference>
<sequence length="123" mass="14342">MSSRVKKKKLKVKKVSFKDKDWWIVQSPKIFNYKEIGEIIGLEENIVGRIMENILYDFTKKYSDISLKLQFKVVSVNSGNHSAETIFFGHQYTNDFIRSLIGRGNSKIQTIINVTTKDGYLFR</sequence>
<dbReference type="SMART" id="SM01397">
    <property type="entry name" value="Ribosomal_S3Ae"/>
    <property type="match status" value="1"/>
</dbReference>
<feature type="non-terminal residue" evidence="3">
    <location>
        <position position="123"/>
    </location>
</feature>
<keyword evidence="2" id="KW-0687">Ribonucleoprotein</keyword>
<dbReference type="Pfam" id="PF01015">
    <property type="entry name" value="Ribosomal_S3Ae"/>
    <property type="match status" value="1"/>
</dbReference>
<evidence type="ECO:0000256" key="2">
    <source>
        <dbReference type="ARBA" id="ARBA00023274"/>
    </source>
</evidence>
<keyword evidence="1" id="KW-0689">Ribosomal protein</keyword>
<dbReference type="GO" id="GO:0005840">
    <property type="term" value="C:ribosome"/>
    <property type="evidence" value="ECO:0007669"/>
    <property type="project" value="UniProtKB-KW"/>
</dbReference>
<evidence type="ECO:0008006" key="4">
    <source>
        <dbReference type="Google" id="ProtNLM"/>
    </source>
</evidence>
<evidence type="ECO:0000313" key="3">
    <source>
        <dbReference type="EMBL" id="GAH19230.1"/>
    </source>
</evidence>